<dbReference type="Gene3D" id="1.25.40.10">
    <property type="entry name" value="Tetratricopeptide repeat domain"/>
    <property type="match status" value="2"/>
</dbReference>
<reference evidence="9 10" key="1">
    <citation type="submission" date="2016-11" db="EMBL/GenBank/DDBJ databases">
        <title>Whole genomes of Flavobacteriaceae.</title>
        <authorList>
            <person name="Stine C."/>
            <person name="Li C."/>
            <person name="Tadesse D."/>
        </authorList>
    </citation>
    <scope>NUCLEOTIDE SEQUENCE [LARGE SCALE GENOMIC DNA]</scope>
    <source>
        <strain evidence="9 10">DSM 15937</strain>
    </source>
</reference>
<feature type="transmembrane region" description="Helical" evidence="7">
    <location>
        <begin position="405"/>
        <end position="426"/>
    </location>
</feature>
<comment type="subcellular location">
    <subcellularLocation>
        <location evidence="1">Cytoplasm</location>
    </subcellularLocation>
</comment>
<evidence type="ECO:0000256" key="2">
    <source>
        <dbReference type="ARBA" id="ARBA00022490"/>
    </source>
</evidence>
<proteinExistence type="inferred from homology"/>
<sequence length="464" mass="53375">MFPVVPTFLKTNFTRLTICLLSFFILGTAFAQQKNTVIEDDYETLKGKIRLYFNASTDRALMYAEQMAKSSNYEHLAFANGAMSCLLESKGETEKSNEKYNKALAYLDKMPESKVKKSVMSSVYNYKGLTEWYRGNHSAALEKFQEGIKLSSEIGDIKQIIKFKSNIALINKSIGNLQLSIKISKEIIDFLDKNEALYTKNDLLNVQSGVYLSLGGAYENYFVENKNVKTLDSAAYFYKKTILYSKLFPDNLTIAKLSLGNILNWKGGYKNAEKTYYEVIALVKQTGSSDLSDFIIAYYNLGDIYLTTKKYNKALVFFRKSDSVSLLTNNEPYTYLKSNCYQARIYNMLRMPELAHKHSRIYLDRLDEFESKLREERLNVNYKQGEENLTAEMLSIEKKYKQDLFLTRGLNFFYILLFLALLFLLIKSISSKNKVQKEMIILTENSKAKIVSNARPIAVKPKSF</sequence>
<keyword evidence="7" id="KW-1133">Transmembrane helix</keyword>
<gene>
    <name evidence="9" type="ORF">B0A65_14500</name>
</gene>
<evidence type="ECO:0000313" key="10">
    <source>
        <dbReference type="Proteomes" id="UP000198382"/>
    </source>
</evidence>
<evidence type="ECO:0008006" key="11">
    <source>
        <dbReference type="Google" id="ProtNLM"/>
    </source>
</evidence>
<dbReference type="PANTHER" id="PTHR46630">
    <property type="entry name" value="TETRATRICOPEPTIDE REPEAT PROTEIN 29"/>
    <property type="match status" value="1"/>
</dbReference>
<keyword evidence="10" id="KW-1185">Reference proteome</keyword>
<comment type="similarity">
    <text evidence="5">Belongs to the Rap family.</text>
</comment>
<dbReference type="Proteomes" id="UP000198382">
    <property type="component" value="Unassembled WGS sequence"/>
</dbReference>
<feature type="repeat" description="TPR" evidence="6">
    <location>
        <begin position="295"/>
        <end position="328"/>
    </location>
</feature>
<dbReference type="InterPro" id="IPR019734">
    <property type="entry name" value="TPR_rpt"/>
</dbReference>
<organism evidence="9 10">
    <name type="scientific">Flavobacterium frigidimaris</name>
    <dbReference type="NCBI Taxonomy" id="262320"/>
    <lineage>
        <taxon>Bacteria</taxon>
        <taxon>Pseudomonadati</taxon>
        <taxon>Bacteroidota</taxon>
        <taxon>Flavobacteriia</taxon>
        <taxon>Flavobacteriales</taxon>
        <taxon>Flavobacteriaceae</taxon>
        <taxon>Flavobacterium</taxon>
    </lineage>
</organism>
<feature type="signal peptide" evidence="8">
    <location>
        <begin position="1"/>
        <end position="31"/>
    </location>
</feature>
<keyword evidence="7" id="KW-0812">Transmembrane</keyword>
<accession>A0ABX4BPD2</accession>
<dbReference type="InterPro" id="IPR051476">
    <property type="entry name" value="Bac_ResReg_Asp_Phosphatase"/>
</dbReference>
<evidence type="ECO:0000313" key="9">
    <source>
        <dbReference type="EMBL" id="OXA77972.1"/>
    </source>
</evidence>
<comment type="caution">
    <text evidence="9">The sequence shown here is derived from an EMBL/GenBank/DDBJ whole genome shotgun (WGS) entry which is preliminary data.</text>
</comment>
<evidence type="ECO:0000256" key="4">
    <source>
        <dbReference type="ARBA" id="ARBA00022803"/>
    </source>
</evidence>
<keyword evidence="8" id="KW-0732">Signal</keyword>
<keyword evidence="3" id="KW-0677">Repeat</keyword>
<evidence type="ECO:0000256" key="6">
    <source>
        <dbReference type="PROSITE-ProRule" id="PRU00339"/>
    </source>
</evidence>
<dbReference type="EMBL" id="MUGV01000023">
    <property type="protein sequence ID" value="OXA77972.1"/>
    <property type="molecule type" value="Genomic_DNA"/>
</dbReference>
<name>A0ABX4BPD2_FLAFR</name>
<evidence type="ECO:0000256" key="7">
    <source>
        <dbReference type="SAM" id="Phobius"/>
    </source>
</evidence>
<dbReference type="Pfam" id="PF13424">
    <property type="entry name" value="TPR_12"/>
    <property type="match status" value="1"/>
</dbReference>
<keyword evidence="4 6" id="KW-0802">TPR repeat</keyword>
<evidence type="ECO:0000256" key="8">
    <source>
        <dbReference type="SAM" id="SignalP"/>
    </source>
</evidence>
<dbReference type="PROSITE" id="PS50005">
    <property type="entry name" value="TPR"/>
    <property type="match status" value="1"/>
</dbReference>
<dbReference type="InterPro" id="IPR011990">
    <property type="entry name" value="TPR-like_helical_dom_sf"/>
</dbReference>
<evidence type="ECO:0000256" key="3">
    <source>
        <dbReference type="ARBA" id="ARBA00022737"/>
    </source>
</evidence>
<evidence type="ECO:0000256" key="5">
    <source>
        <dbReference type="ARBA" id="ARBA00038253"/>
    </source>
</evidence>
<dbReference type="SMART" id="SM00028">
    <property type="entry name" value="TPR"/>
    <property type="match status" value="3"/>
</dbReference>
<keyword evidence="7" id="KW-0472">Membrane</keyword>
<protein>
    <recommendedName>
        <fullName evidence="11">Tetratricopeptide repeat-containing protein</fullName>
    </recommendedName>
</protein>
<dbReference type="PANTHER" id="PTHR46630:SF1">
    <property type="entry name" value="TETRATRICOPEPTIDE REPEAT PROTEIN 29"/>
    <property type="match status" value="1"/>
</dbReference>
<evidence type="ECO:0000256" key="1">
    <source>
        <dbReference type="ARBA" id="ARBA00004496"/>
    </source>
</evidence>
<dbReference type="SUPFAM" id="SSF48452">
    <property type="entry name" value="TPR-like"/>
    <property type="match status" value="2"/>
</dbReference>
<keyword evidence="2" id="KW-0963">Cytoplasm</keyword>
<feature type="chain" id="PRO_5046955130" description="Tetratricopeptide repeat-containing protein" evidence="8">
    <location>
        <begin position="32"/>
        <end position="464"/>
    </location>
</feature>